<evidence type="ECO:0000313" key="2">
    <source>
        <dbReference type="EMBL" id="AKG42686.1"/>
    </source>
</evidence>
<dbReference type="EMBL" id="CP009922">
    <property type="protein sequence ID" value="AKG42686.1"/>
    <property type="molecule type" value="Genomic_DNA"/>
</dbReference>
<gene>
    <name evidence="2" type="ORF">SXIM_13020</name>
</gene>
<feature type="compositionally biased region" description="Basic and acidic residues" evidence="1">
    <location>
        <begin position="496"/>
        <end position="511"/>
    </location>
</feature>
<reference evidence="2" key="1">
    <citation type="submission" date="2019-08" db="EMBL/GenBank/DDBJ databases">
        <title>Complete genome sequence of a mangrove-derived Streptomyces xiamenensis.</title>
        <authorList>
            <person name="Xu J."/>
        </authorList>
    </citation>
    <scope>NUCLEOTIDE SEQUENCE</scope>
    <source>
        <strain evidence="2">318</strain>
    </source>
</reference>
<protein>
    <submittedName>
        <fullName evidence="2">Transposase</fullName>
    </submittedName>
</protein>
<dbReference type="KEGG" id="sxi:SXIM_13020"/>
<dbReference type="HOGENOM" id="CLU_022425_0_0_11"/>
<evidence type="ECO:0000256" key="1">
    <source>
        <dbReference type="SAM" id="MobiDB-lite"/>
    </source>
</evidence>
<feature type="region of interest" description="Disordered" evidence="1">
    <location>
        <begin position="463"/>
        <end position="512"/>
    </location>
</feature>
<organism evidence="2 3">
    <name type="scientific">Streptomyces xiamenensis</name>
    <dbReference type="NCBI Taxonomy" id="408015"/>
    <lineage>
        <taxon>Bacteria</taxon>
        <taxon>Bacillati</taxon>
        <taxon>Actinomycetota</taxon>
        <taxon>Actinomycetes</taxon>
        <taxon>Kitasatosporales</taxon>
        <taxon>Streptomycetaceae</taxon>
        <taxon>Streptomyces</taxon>
    </lineage>
</organism>
<accession>A0A0F7CNC8</accession>
<keyword evidence="3" id="KW-1185">Reference proteome</keyword>
<evidence type="ECO:0000313" key="3">
    <source>
        <dbReference type="Proteomes" id="UP000034034"/>
    </source>
</evidence>
<sequence>MAEKKPLRQIARPFVADGPSGVSIRDRLKSLTAEDEKVLRAVGEHMGRLASADLARRRRDGMDHSTDTWAARKRDLTAESSSRWAGSVTSSTHDQWGLSRRAQHQHLASLDAGIRTLRHRLSLPVGEKGSRGKPGGYRSKHEWFVKTRRLAILEEKCEKIRVEREAGRVSVTRGGRRLFRQRHNLNAAGKMPEQWRAQWEAARWFLTADGESGKRYGNETIRVTPDGGVSIKLPAPLADLANARHSRYVLAAKVSFPFRGEEWRDRVTGNRAVAYRIHLNTASGRWYLDASWTRKDLPVIPLDALRAGGVIGMDTNADHLAAWLLDEYGNPVGAPRRFDYDLSGSASHRDAQLRHALTRLLRWTQECGVRAVAIEDLDFTDSKTREKHGRKKKFRQLISGIPTGRVRARLLSMCAEAGIGVIAVDPAYTSMWGAEHWRKPLTTKRRPATRHYAAAVAIGRRSLGHRIRRRTAPPPHHQSDGVRHRTAQARPGDPGSEGHHPAYPDHGHDPLALDAAGTRWTRTPKTVRVVRLSTCNSCSLFRNGYSRPAEVLDMSA</sequence>
<dbReference type="Proteomes" id="UP000034034">
    <property type="component" value="Chromosome"/>
</dbReference>
<dbReference type="AlphaFoldDB" id="A0A0F7CNC8"/>
<dbReference type="PATRIC" id="fig|408015.6.peg.1334"/>
<proteinExistence type="predicted"/>
<name>A0A0F7CNC8_9ACTN</name>